<evidence type="ECO:0000313" key="4">
    <source>
        <dbReference type="Proteomes" id="UP001596201"/>
    </source>
</evidence>
<name>A0ABD5R5Q7_9EURY</name>
<accession>A0ABD5R5Q7</accession>
<proteinExistence type="predicted"/>
<sequence length="327" mass="35451">MNDRNTTDSPLESAVGAAGPGAVDAFERVGDETRLAILLALWEAYEPFADENVLSFSALLDQVGYETSGNFSYHLQKLEGHFVESTADGYRLKQAGHRLVRAVIAGRGLTDDRLAPTEIDLDCQLCGGPLAVTYENEQLYTVCTECEGRFTSDGETPPGAIMQFAFDPAGLSRSSPEDIFAASVLRAVGKFTMQMGGLCPDCSGPVEASIHVCEAHAPDGICRNCGRRDEIQARWVCTTCKNTGHGPPGPNLVLHPRVVAFYAERGLDVGYVTNDFESVVQMLTAMSNHEQEVVSTDPIRVGVTIRYAGDRLRVIVDESMRIVAVED</sequence>
<organism evidence="3 4">
    <name type="scientific">Salinirubrum litoreum</name>
    <dbReference type="NCBI Taxonomy" id="1126234"/>
    <lineage>
        <taxon>Archaea</taxon>
        <taxon>Methanobacteriati</taxon>
        <taxon>Methanobacteriota</taxon>
        <taxon>Stenosarchaea group</taxon>
        <taxon>Halobacteria</taxon>
        <taxon>Halobacteriales</taxon>
        <taxon>Haloferacaceae</taxon>
        <taxon>Salinirubrum</taxon>
    </lineage>
</organism>
<dbReference type="InterPro" id="IPR036388">
    <property type="entry name" value="WH-like_DNA-bd_sf"/>
</dbReference>
<dbReference type="Pfam" id="PF24042">
    <property type="entry name" value="DUF7351"/>
    <property type="match status" value="1"/>
</dbReference>
<dbReference type="CDD" id="cd00090">
    <property type="entry name" value="HTH_ARSR"/>
    <property type="match status" value="1"/>
</dbReference>
<dbReference type="Gene3D" id="1.10.10.10">
    <property type="entry name" value="Winged helix-like DNA-binding domain superfamily/Winged helix DNA-binding domain"/>
    <property type="match status" value="1"/>
</dbReference>
<dbReference type="Pfam" id="PF24038">
    <property type="entry name" value="DUF7347"/>
    <property type="match status" value="1"/>
</dbReference>
<evidence type="ECO:0000259" key="2">
    <source>
        <dbReference type="Pfam" id="PF24042"/>
    </source>
</evidence>
<dbReference type="Proteomes" id="UP001596201">
    <property type="component" value="Unassembled WGS sequence"/>
</dbReference>
<gene>
    <name evidence="3" type="ORF">ACFPJ5_00225</name>
</gene>
<evidence type="ECO:0000313" key="3">
    <source>
        <dbReference type="EMBL" id="MFC5365346.1"/>
    </source>
</evidence>
<dbReference type="AlphaFoldDB" id="A0ABD5R5Q7"/>
<feature type="domain" description="DUF7347" evidence="1">
    <location>
        <begin position="24"/>
        <end position="103"/>
    </location>
</feature>
<protein>
    <recommendedName>
        <fullName evidence="5">Helix-turn-helix domain-containing protein</fullName>
    </recommendedName>
</protein>
<dbReference type="RefSeq" id="WP_227229359.1">
    <property type="nucleotide sequence ID" value="NZ_JAJCVJ010000001.1"/>
</dbReference>
<keyword evidence="4" id="KW-1185">Reference proteome</keyword>
<dbReference type="InterPro" id="IPR055771">
    <property type="entry name" value="DUF7347"/>
</dbReference>
<comment type="caution">
    <text evidence="3">The sequence shown here is derived from an EMBL/GenBank/DDBJ whole genome shotgun (WGS) entry which is preliminary data.</text>
</comment>
<feature type="domain" description="DUF7351" evidence="2">
    <location>
        <begin position="121"/>
        <end position="321"/>
    </location>
</feature>
<evidence type="ECO:0008006" key="5">
    <source>
        <dbReference type="Google" id="ProtNLM"/>
    </source>
</evidence>
<dbReference type="EMBL" id="JBHSKX010000001">
    <property type="protein sequence ID" value="MFC5365346.1"/>
    <property type="molecule type" value="Genomic_DNA"/>
</dbReference>
<dbReference type="InterPro" id="IPR055775">
    <property type="entry name" value="DUF7351"/>
</dbReference>
<reference evidence="3 4" key="1">
    <citation type="journal article" date="2019" name="Int. J. Syst. Evol. Microbiol.">
        <title>The Global Catalogue of Microorganisms (GCM) 10K type strain sequencing project: providing services to taxonomists for standard genome sequencing and annotation.</title>
        <authorList>
            <consortium name="The Broad Institute Genomics Platform"/>
            <consortium name="The Broad Institute Genome Sequencing Center for Infectious Disease"/>
            <person name="Wu L."/>
            <person name="Ma J."/>
        </authorList>
    </citation>
    <scope>NUCLEOTIDE SEQUENCE [LARGE SCALE GENOMIC DNA]</scope>
    <source>
        <strain evidence="3 4">CGMCC 1.12237</strain>
    </source>
</reference>
<dbReference type="InterPro" id="IPR011991">
    <property type="entry name" value="ArsR-like_HTH"/>
</dbReference>
<evidence type="ECO:0000259" key="1">
    <source>
        <dbReference type="Pfam" id="PF24038"/>
    </source>
</evidence>